<evidence type="ECO:0000256" key="1">
    <source>
        <dbReference type="SAM" id="MobiDB-lite"/>
    </source>
</evidence>
<feature type="region of interest" description="Disordered" evidence="1">
    <location>
        <begin position="403"/>
        <end position="452"/>
    </location>
</feature>
<sequence>MNTQTKIVFPPPPPTFNELSAQQRAQLVRKTRKIEQLLGTAPRLVDTSLQSSPIHLTFSYDSSHRRLTKRRVSVDSTSSGSSYGSPPSPDSPQRTSSLSSNFCSIRTRKSSRSSTSSISSMYSIESRPHDNSAPLLRLAMESLTLDTIPASPDPTQSAFADTAPQARRHSRSSSREEAPCSVFPLTPKEISSPRNSLVSSIVIASPNSLRKQKMDRLRKKLGTGVPSDLVFPNEKNTGRSENTPLAASLDLEKECPPLPPPISRPTKRRIASSRDSISDTVSIHRARRQGHTSSAAKQGLKHKKTRSAPALPTSPNTDHKRLKEKLSFIIESPDEHGLGCAEQFGHSSVSNHDTDMATGWFVSSHETEIKFWSTRRGYEGWNKLAPISTYSLSSSDDDSSIYFTSPFDSASPESSPSPVSPISPTSLSDSEPKKRPSSYRKPPPLFIPSDAC</sequence>
<feature type="compositionally biased region" description="Low complexity" evidence="1">
    <location>
        <begin position="112"/>
        <end position="125"/>
    </location>
</feature>
<feature type="region of interest" description="Disordered" evidence="1">
    <location>
        <begin position="67"/>
        <end position="129"/>
    </location>
</feature>
<dbReference type="AlphaFoldDB" id="A0A067TK78"/>
<feature type="compositionally biased region" description="Low complexity" evidence="1">
    <location>
        <begin position="403"/>
        <end position="428"/>
    </location>
</feature>
<evidence type="ECO:0000313" key="2">
    <source>
        <dbReference type="EMBL" id="KDR79368.1"/>
    </source>
</evidence>
<name>A0A067TK78_GALM3</name>
<gene>
    <name evidence="2" type="ORF">GALMADRAFT_1236393</name>
</gene>
<accession>A0A067TK78</accession>
<feature type="compositionally biased region" description="Low complexity" evidence="1">
    <location>
        <begin position="74"/>
        <end position="85"/>
    </location>
</feature>
<keyword evidence="3" id="KW-1185">Reference proteome</keyword>
<reference evidence="3" key="1">
    <citation type="journal article" date="2014" name="Proc. Natl. Acad. Sci. U.S.A.">
        <title>Extensive sampling of basidiomycete genomes demonstrates inadequacy of the white-rot/brown-rot paradigm for wood decay fungi.</title>
        <authorList>
            <person name="Riley R."/>
            <person name="Salamov A.A."/>
            <person name="Brown D.W."/>
            <person name="Nagy L.G."/>
            <person name="Floudas D."/>
            <person name="Held B.W."/>
            <person name="Levasseur A."/>
            <person name="Lombard V."/>
            <person name="Morin E."/>
            <person name="Otillar R."/>
            <person name="Lindquist E.A."/>
            <person name="Sun H."/>
            <person name="LaButti K.M."/>
            <person name="Schmutz J."/>
            <person name="Jabbour D."/>
            <person name="Luo H."/>
            <person name="Baker S.E."/>
            <person name="Pisabarro A.G."/>
            <person name="Walton J.D."/>
            <person name="Blanchette R.A."/>
            <person name="Henrissat B."/>
            <person name="Martin F."/>
            <person name="Cullen D."/>
            <person name="Hibbett D.S."/>
            <person name="Grigoriev I.V."/>
        </authorList>
    </citation>
    <scope>NUCLEOTIDE SEQUENCE [LARGE SCALE GENOMIC DNA]</scope>
    <source>
        <strain evidence="3">CBS 339.88</strain>
    </source>
</reference>
<protein>
    <submittedName>
        <fullName evidence="2">Uncharacterized protein</fullName>
    </submittedName>
</protein>
<organism evidence="2 3">
    <name type="scientific">Galerina marginata (strain CBS 339.88)</name>
    <dbReference type="NCBI Taxonomy" id="685588"/>
    <lineage>
        <taxon>Eukaryota</taxon>
        <taxon>Fungi</taxon>
        <taxon>Dikarya</taxon>
        <taxon>Basidiomycota</taxon>
        <taxon>Agaricomycotina</taxon>
        <taxon>Agaricomycetes</taxon>
        <taxon>Agaricomycetidae</taxon>
        <taxon>Agaricales</taxon>
        <taxon>Agaricineae</taxon>
        <taxon>Strophariaceae</taxon>
        <taxon>Galerina</taxon>
    </lineage>
</organism>
<dbReference type="EMBL" id="KL142373">
    <property type="protein sequence ID" value="KDR79368.1"/>
    <property type="molecule type" value="Genomic_DNA"/>
</dbReference>
<proteinExistence type="predicted"/>
<feature type="region of interest" description="Disordered" evidence="1">
    <location>
        <begin position="147"/>
        <end position="187"/>
    </location>
</feature>
<feature type="region of interest" description="Disordered" evidence="1">
    <location>
        <begin position="251"/>
        <end position="318"/>
    </location>
</feature>
<feature type="compositionally biased region" description="Polar residues" evidence="1">
    <location>
        <begin position="93"/>
        <end position="103"/>
    </location>
</feature>
<evidence type="ECO:0000313" key="3">
    <source>
        <dbReference type="Proteomes" id="UP000027222"/>
    </source>
</evidence>
<dbReference type="HOGENOM" id="CLU_735807_0_0_1"/>
<dbReference type="OrthoDB" id="3034829at2759"/>
<dbReference type="Proteomes" id="UP000027222">
    <property type="component" value="Unassembled WGS sequence"/>
</dbReference>
<dbReference type="STRING" id="685588.A0A067TK78"/>